<dbReference type="EMBL" id="CP019605">
    <property type="protein sequence ID" value="AQP45438.1"/>
    <property type="molecule type" value="Genomic_DNA"/>
</dbReference>
<dbReference type="KEGG" id="tfl:RPIT_12025"/>
<dbReference type="PIRSF" id="PIRSF035042">
    <property type="entry name" value="UCP035042_thirdx"/>
    <property type="match status" value="1"/>
</dbReference>
<evidence type="ECO:0000313" key="2">
    <source>
        <dbReference type="EMBL" id="AQP45438.1"/>
    </source>
</evidence>
<name>A0A1Q2CH39_9ACTN</name>
<protein>
    <submittedName>
        <fullName evidence="2">Uncharacterized protein</fullName>
    </submittedName>
</protein>
<dbReference type="STRING" id="1610493.RPIT_12025"/>
<dbReference type="Proteomes" id="UP000188324">
    <property type="component" value="Chromosome"/>
</dbReference>
<proteinExistence type="predicted"/>
<keyword evidence="3" id="KW-1185">Reference proteome</keyword>
<dbReference type="InterPro" id="IPR010350">
    <property type="entry name" value="Aim32/Apd1-like_bac"/>
</dbReference>
<dbReference type="InterPro" id="IPR036249">
    <property type="entry name" value="Thioredoxin-like_sf"/>
</dbReference>
<feature type="region of interest" description="Disordered" evidence="1">
    <location>
        <begin position="1"/>
        <end position="32"/>
    </location>
</feature>
<reference evidence="2 3" key="1">
    <citation type="journal article" date="2016" name="Int. J. Syst. Evol. Microbiol.">
        <title>Tessaracoccus flavus sp. nov., isolated from the drainage system of a lindane-producing factory.</title>
        <authorList>
            <person name="Kumari R."/>
            <person name="Singh P."/>
            <person name="Schumann P."/>
            <person name="Lal R."/>
        </authorList>
    </citation>
    <scope>NUCLEOTIDE SEQUENCE [LARGE SCALE GENOMIC DNA]</scope>
    <source>
        <strain evidence="2 3">RP1T</strain>
    </source>
</reference>
<accession>A0A1Q2CH39</accession>
<dbReference type="CDD" id="cd03062">
    <property type="entry name" value="TRX_Fd_Sucrase"/>
    <property type="match status" value="1"/>
</dbReference>
<dbReference type="Pfam" id="PF06999">
    <property type="entry name" value="Suc_Fer-like"/>
    <property type="match status" value="1"/>
</dbReference>
<dbReference type="Gene3D" id="3.40.30.10">
    <property type="entry name" value="Glutaredoxin"/>
    <property type="match status" value="1"/>
</dbReference>
<gene>
    <name evidence="2" type="ORF">RPIT_12025</name>
</gene>
<dbReference type="AlphaFoldDB" id="A0A1Q2CH39"/>
<dbReference type="RefSeq" id="WP_077343586.1">
    <property type="nucleotide sequence ID" value="NZ_CP019605.1"/>
</dbReference>
<dbReference type="InterPro" id="IPR009737">
    <property type="entry name" value="Aim32/Apd1-like"/>
</dbReference>
<dbReference type="SUPFAM" id="SSF52833">
    <property type="entry name" value="Thioredoxin-like"/>
    <property type="match status" value="1"/>
</dbReference>
<dbReference type="OrthoDB" id="3399139at2"/>
<evidence type="ECO:0000256" key="1">
    <source>
        <dbReference type="SAM" id="MobiDB-lite"/>
    </source>
</evidence>
<organism evidence="2 3">
    <name type="scientific">Tessaracoccus flavus</name>
    <dbReference type="NCBI Taxonomy" id="1610493"/>
    <lineage>
        <taxon>Bacteria</taxon>
        <taxon>Bacillati</taxon>
        <taxon>Actinomycetota</taxon>
        <taxon>Actinomycetes</taxon>
        <taxon>Propionibacteriales</taxon>
        <taxon>Propionibacteriaceae</taxon>
        <taxon>Tessaracoccus</taxon>
    </lineage>
</organism>
<sequence>MTRSSLPLSVEPASTDRGYRCSTGSRERGEPLTATASTVSRFLLMEEPGPWGPAVLNCYRVPDPVRQLAESWEREFGIRPLLIRRPGRSAPAPRRIFVVNAAHGWAQTTTVESLDDVASLDLSGIGSSAGVGLTPHVDPVLLVCTHGRHDACCAERGRPVAAELARRWPDLVWESSHLGGDRFAANLVTLPDGHYYGRMEPDSAVDVVERHLSGHLTPRFHRGRSIRPWVAQAAEAAVRERLGETRLDAVRTHVLRREASWAEVEVFVGESRYVEVVDVARADPALLTCTSPLPSAAPTYVVRDA</sequence>
<evidence type="ECO:0000313" key="3">
    <source>
        <dbReference type="Proteomes" id="UP000188324"/>
    </source>
</evidence>